<dbReference type="Pfam" id="PF13857">
    <property type="entry name" value="Ank_5"/>
    <property type="match status" value="1"/>
</dbReference>
<dbReference type="GO" id="GO:0031436">
    <property type="term" value="C:BRCA1-BARD1 complex"/>
    <property type="evidence" value="ECO:0007669"/>
    <property type="project" value="TreeGrafter"/>
</dbReference>
<keyword evidence="4" id="KW-1133">Transmembrane helix</keyword>
<evidence type="ECO:0000313" key="5">
    <source>
        <dbReference type="EMBL" id="CAL4170468.1"/>
    </source>
</evidence>
<evidence type="ECO:0000256" key="3">
    <source>
        <dbReference type="PROSITE-ProRule" id="PRU00023"/>
    </source>
</evidence>
<evidence type="ECO:0000256" key="2">
    <source>
        <dbReference type="ARBA" id="ARBA00023043"/>
    </source>
</evidence>
<sequence>GHFSIVEALIEAHADVSISDNDGDTALHKAAWNDNMEIARLLLRNGLDPTLQDIKGKTPGDIARKLNFNQLVDMIDGFTGIALSSTIAPTGHKLNNFIIIGAVASFVIVVVFILAVVFYLKKKKRYFQQADLSMAKRHDSENSLY</sequence>
<gene>
    <name evidence="5" type="ORF">MNOR_LOCUS34002</name>
</gene>
<evidence type="ECO:0000313" key="6">
    <source>
        <dbReference type="Proteomes" id="UP001497623"/>
    </source>
</evidence>
<feature type="transmembrane region" description="Helical" evidence="4">
    <location>
        <begin position="97"/>
        <end position="120"/>
    </location>
</feature>
<dbReference type="Proteomes" id="UP001497623">
    <property type="component" value="Unassembled WGS sequence"/>
</dbReference>
<evidence type="ECO:0000256" key="1">
    <source>
        <dbReference type="ARBA" id="ARBA00022737"/>
    </source>
</evidence>
<accession>A0AAV2S9R8</accession>
<keyword evidence="2 3" id="KW-0040">ANK repeat</keyword>
<dbReference type="SMART" id="SM00248">
    <property type="entry name" value="ANK"/>
    <property type="match status" value="1"/>
</dbReference>
<proteinExistence type="predicted"/>
<keyword evidence="1" id="KW-0677">Repeat</keyword>
<organism evidence="5 6">
    <name type="scientific">Meganyctiphanes norvegica</name>
    <name type="common">Northern krill</name>
    <name type="synonym">Thysanopoda norvegica</name>
    <dbReference type="NCBI Taxonomy" id="48144"/>
    <lineage>
        <taxon>Eukaryota</taxon>
        <taxon>Metazoa</taxon>
        <taxon>Ecdysozoa</taxon>
        <taxon>Arthropoda</taxon>
        <taxon>Crustacea</taxon>
        <taxon>Multicrustacea</taxon>
        <taxon>Malacostraca</taxon>
        <taxon>Eumalacostraca</taxon>
        <taxon>Eucarida</taxon>
        <taxon>Euphausiacea</taxon>
        <taxon>Euphausiidae</taxon>
        <taxon>Meganyctiphanes</taxon>
    </lineage>
</organism>
<dbReference type="InterPro" id="IPR036770">
    <property type="entry name" value="Ankyrin_rpt-contain_sf"/>
</dbReference>
<dbReference type="GO" id="GO:0004842">
    <property type="term" value="F:ubiquitin-protein transferase activity"/>
    <property type="evidence" value="ECO:0007669"/>
    <property type="project" value="TreeGrafter"/>
</dbReference>
<dbReference type="AlphaFoldDB" id="A0AAV2S9R8"/>
<evidence type="ECO:0000256" key="4">
    <source>
        <dbReference type="SAM" id="Phobius"/>
    </source>
</evidence>
<evidence type="ECO:0008006" key="7">
    <source>
        <dbReference type="Google" id="ProtNLM"/>
    </source>
</evidence>
<keyword evidence="4" id="KW-0472">Membrane</keyword>
<comment type="caution">
    <text evidence="5">The sequence shown here is derived from an EMBL/GenBank/DDBJ whole genome shotgun (WGS) entry which is preliminary data.</text>
</comment>
<name>A0AAV2S9R8_MEGNR</name>
<dbReference type="PANTHER" id="PTHR24171:SF8">
    <property type="entry name" value="BRCA1-ASSOCIATED RING DOMAIN PROTEIN 1"/>
    <property type="match status" value="1"/>
</dbReference>
<feature type="non-terminal residue" evidence="5">
    <location>
        <position position="1"/>
    </location>
</feature>
<reference evidence="5 6" key="1">
    <citation type="submission" date="2024-05" db="EMBL/GenBank/DDBJ databases">
        <authorList>
            <person name="Wallberg A."/>
        </authorList>
    </citation>
    <scope>NUCLEOTIDE SEQUENCE [LARGE SCALE GENOMIC DNA]</scope>
</reference>
<dbReference type="Gene3D" id="1.25.40.20">
    <property type="entry name" value="Ankyrin repeat-containing domain"/>
    <property type="match status" value="1"/>
</dbReference>
<dbReference type="PANTHER" id="PTHR24171">
    <property type="entry name" value="ANKYRIN REPEAT DOMAIN-CONTAINING PROTEIN 39-RELATED"/>
    <property type="match status" value="1"/>
</dbReference>
<dbReference type="GO" id="GO:0070531">
    <property type="term" value="C:BRCA1-A complex"/>
    <property type="evidence" value="ECO:0007669"/>
    <property type="project" value="TreeGrafter"/>
</dbReference>
<feature type="repeat" description="ANK" evidence="3">
    <location>
        <begin position="22"/>
        <end position="54"/>
    </location>
</feature>
<protein>
    <recommendedName>
        <fullName evidence="7">Ankyrin repeat domain-containing protein</fullName>
    </recommendedName>
</protein>
<dbReference type="InterPro" id="IPR002110">
    <property type="entry name" value="Ankyrin_rpt"/>
</dbReference>
<dbReference type="PROSITE" id="PS50297">
    <property type="entry name" value="ANK_REP_REGION"/>
    <property type="match status" value="1"/>
</dbReference>
<dbReference type="PROSITE" id="PS50088">
    <property type="entry name" value="ANK_REPEAT"/>
    <property type="match status" value="1"/>
</dbReference>
<keyword evidence="4" id="KW-0812">Transmembrane</keyword>
<dbReference type="EMBL" id="CAXKWB010050844">
    <property type="protein sequence ID" value="CAL4170468.1"/>
    <property type="molecule type" value="Genomic_DNA"/>
</dbReference>
<dbReference type="GO" id="GO:0085020">
    <property type="term" value="P:protein K6-linked ubiquitination"/>
    <property type="evidence" value="ECO:0007669"/>
    <property type="project" value="TreeGrafter"/>
</dbReference>
<feature type="non-terminal residue" evidence="5">
    <location>
        <position position="145"/>
    </location>
</feature>
<keyword evidence="6" id="KW-1185">Reference proteome</keyword>
<dbReference type="SUPFAM" id="SSF48403">
    <property type="entry name" value="Ankyrin repeat"/>
    <property type="match status" value="1"/>
</dbReference>